<name>A0A141SEG4_AGACH</name>
<dbReference type="SUPFAM" id="SSF143034">
    <property type="entry name" value="L35p-like"/>
    <property type="match status" value="1"/>
</dbReference>
<dbReference type="EMBL" id="KT266788">
    <property type="protein sequence ID" value="AMK96682.1"/>
    <property type="molecule type" value="Genomic_DNA"/>
</dbReference>
<evidence type="ECO:0000256" key="3">
    <source>
        <dbReference type="ARBA" id="ARBA00023274"/>
    </source>
</evidence>
<dbReference type="GO" id="GO:0003735">
    <property type="term" value="F:structural constituent of ribosome"/>
    <property type="evidence" value="ECO:0007669"/>
    <property type="project" value="InterPro"/>
</dbReference>
<evidence type="ECO:0000256" key="2">
    <source>
        <dbReference type="ARBA" id="ARBA00022980"/>
    </source>
</evidence>
<protein>
    <recommendedName>
        <fullName evidence="4">50S ribosomal protein L35</fullName>
    </recommendedName>
</protein>
<dbReference type="HAMAP" id="MF_00514">
    <property type="entry name" value="Ribosomal_bL35"/>
    <property type="match status" value="1"/>
</dbReference>
<dbReference type="Pfam" id="PF01632">
    <property type="entry name" value="Ribosomal_L35p"/>
    <property type="match status" value="1"/>
</dbReference>
<keyword evidence="3 4" id="KW-0687">Ribonucleoprotein</keyword>
<reference evidence="5" key="1">
    <citation type="submission" date="2015-07" db="EMBL/GenBank/DDBJ databases">
        <title>Reconstructing the complex evolutionary history of mobile plasmids in red algal genomes.</title>
        <authorList>
            <person name="Lee J."/>
            <person name="Kim K.M."/>
            <person name="Yang E.C."/>
            <person name="Miller K.A."/>
            <person name="Boo S.M."/>
            <person name="Bhattacharya D."/>
            <person name="Yoon H.S."/>
        </authorList>
    </citation>
    <scope>NUCLEOTIDE SEQUENCE</scope>
</reference>
<geneLocation type="plastid" evidence="5"/>
<comment type="similarity">
    <text evidence="1 4">Belongs to the bacterial ribosomal protein bL35 family.</text>
</comment>
<evidence type="ECO:0000256" key="1">
    <source>
        <dbReference type="ARBA" id="ARBA00006598"/>
    </source>
</evidence>
<dbReference type="Gene3D" id="4.10.410.60">
    <property type="match status" value="1"/>
</dbReference>
<evidence type="ECO:0000313" key="6">
    <source>
        <dbReference type="EMBL" id="ASP44577.1"/>
    </source>
</evidence>
<accession>A0A141SEG4</accession>
<dbReference type="InterPro" id="IPR018265">
    <property type="entry name" value="Ribosomal_bL35_CS"/>
</dbReference>
<dbReference type="GeneID" id="27219387"/>
<dbReference type="InterPro" id="IPR037229">
    <property type="entry name" value="Ribosomal_bL35_sf"/>
</dbReference>
<organism evidence="5">
    <name type="scientific">Agarophyton chilense</name>
    <name type="common">Red seaweed</name>
    <name type="synonym">Gracilaria chilensis</name>
    <dbReference type="NCBI Taxonomy" id="2510777"/>
    <lineage>
        <taxon>Eukaryota</taxon>
        <taxon>Rhodophyta</taxon>
        <taxon>Florideophyceae</taxon>
        <taxon>Rhodymeniophycidae</taxon>
        <taxon>Gracilariales</taxon>
        <taxon>Gracilariaceae</taxon>
        <taxon>Agarophyton</taxon>
    </lineage>
</organism>
<dbReference type="NCBIfam" id="TIGR00001">
    <property type="entry name" value="rpmI_bact"/>
    <property type="match status" value="1"/>
</dbReference>
<gene>
    <name evidence="5" type="primary">rpl35</name>
    <name evidence="5" type="ORF">Gchil_020</name>
</gene>
<dbReference type="AlphaFoldDB" id="A0A141SEG4"/>
<keyword evidence="2 4" id="KW-0689">Ribosomal protein</keyword>
<dbReference type="EMBL" id="MF401963">
    <property type="protein sequence ID" value="ASP44577.1"/>
    <property type="molecule type" value="Genomic_DNA"/>
</dbReference>
<dbReference type="GO" id="GO:0006412">
    <property type="term" value="P:translation"/>
    <property type="evidence" value="ECO:0007669"/>
    <property type="project" value="InterPro"/>
</dbReference>
<sequence length="67" mass="8108">MCKIKTSKSIVKRFKFKSKNKILRRMAGRSHLLQKKSSKRKQKLRKVINLKKVDISSWKFKIPHIHY</sequence>
<dbReference type="PANTHER" id="PTHR33343:SF1">
    <property type="entry name" value="LARGE RIBOSOMAL SUBUNIT PROTEIN BL35M"/>
    <property type="match status" value="1"/>
</dbReference>
<dbReference type="PRINTS" id="PR00064">
    <property type="entry name" value="RIBOSOMALL35"/>
</dbReference>
<evidence type="ECO:0000313" key="5">
    <source>
        <dbReference type="EMBL" id="AMK96682.1"/>
    </source>
</evidence>
<evidence type="ECO:0000256" key="4">
    <source>
        <dbReference type="RuleBase" id="RU000568"/>
    </source>
</evidence>
<dbReference type="InterPro" id="IPR001706">
    <property type="entry name" value="Ribosomal_bL35"/>
</dbReference>
<dbReference type="PANTHER" id="PTHR33343">
    <property type="entry name" value="54S RIBOSOMAL PROTEIN BL35M"/>
    <property type="match status" value="1"/>
</dbReference>
<keyword evidence="5" id="KW-0934">Plastid</keyword>
<dbReference type="RefSeq" id="YP_009244440.1">
    <property type="nucleotide sequence ID" value="NC_029860.1"/>
</dbReference>
<reference evidence="6" key="2">
    <citation type="submission" date="2017-06" db="EMBL/GenBank/DDBJ databases">
        <title>Structure and comparision analysis of complete mitochondrion ans plastid genome of economic red alga Gracilaaria chilensis.</title>
        <authorList>
            <person name="Liu N."/>
            <person name="Zhang L."/>
            <person name="Liu T."/>
        </authorList>
    </citation>
    <scope>NUCLEOTIDE SEQUENCE</scope>
</reference>
<dbReference type="InterPro" id="IPR021137">
    <property type="entry name" value="Ribosomal_bL35-like"/>
</dbReference>
<proteinExistence type="inferred from homology"/>
<dbReference type="GO" id="GO:0015934">
    <property type="term" value="C:large ribosomal subunit"/>
    <property type="evidence" value="ECO:0007669"/>
    <property type="project" value="TreeGrafter"/>
</dbReference>
<dbReference type="PROSITE" id="PS00936">
    <property type="entry name" value="RIBOSOMAL_L35"/>
    <property type="match status" value="1"/>
</dbReference>